<dbReference type="OrthoDB" id="6344802at2759"/>
<evidence type="ECO:0000259" key="6">
    <source>
        <dbReference type="PROSITE" id="PS01033"/>
    </source>
</evidence>
<name>A0A9Q1HD59_HOLLE</name>
<dbReference type="Proteomes" id="UP001152320">
    <property type="component" value="Chromosome 3"/>
</dbReference>
<organism evidence="7 8">
    <name type="scientific">Holothuria leucospilota</name>
    <name type="common">Black long sea cucumber</name>
    <name type="synonym">Mertensiothuria leucospilota</name>
    <dbReference type="NCBI Taxonomy" id="206669"/>
    <lineage>
        <taxon>Eukaryota</taxon>
        <taxon>Metazoa</taxon>
        <taxon>Echinodermata</taxon>
        <taxon>Eleutherozoa</taxon>
        <taxon>Echinozoa</taxon>
        <taxon>Holothuroidea</taxon>
        <taxon>Aspidochirotacea</taxon>
        <taxon>Aspidochirotida</taxon>
        <taxon>Holothuriidae</taxon>
        <taxon>Holothuria</taxon>
    </lineage>
</organism>
<keyword evidence="2" id="KW-0479">Metal-binding</keyword>
<keyword evidence="4" id="KW-0561">Oxygen transport</keyword>
<dbReference type="GO" id="GO:0020037">
    <property type="term" value="F:heme binding"/>
    <property type="evidence" value="ECO:0007669"/>
    <property type="project" value="InterPro"/>
</dbReference>
<gene>
    <name evidence="7" type="ORF">HOLleu_08001</name>
</gene>
<sequence length="185" mass="20885">MGCGPSNEGGKLGSNGMNGSLSDPPPLPPTDPRLPLTARQKFSLEKSWKAVQRNAETVGSETLLRMFRMDPSVQDLFHDFKGKNEEELRGMFSFETQSTLMINVFDEVVEKLDDMDSVINLLQKTAEKHRQMGISADVLRKIEEPFMISLKNCLGDRYTEKIEEIYITFTKLVMDIMCQAIEDGS</sequence>
<dbReference type="SUPFAM" id="SSF46458">
    <property type="entry name" value="Globin-like"/>
    <property type="match status" value="1"/>
</dbReference>
<evidence type="ECO:0000313" key="7">
    <source>
        <dbReference type="EMBL" id="KAJ8045072.1"/>
    </source>
</evidence>
<protein>
    <submittedName>
        <fullName evidence="7">Globin</fullName>
    </submittedName>
</protein>
<evidence type="ECO:0000256" key="2">
    <source>
        <dbReference type="ARBA" id="ARBA00022723"/>
    </source>
</evidence>
<dbReference type="EMBL" id="JAIZAY010000003">
    <property type="protein sequence ID" value="KAJ8045072.1"/>
    <property type="molecule type" value="Genomic_DNA"/>
</dbReference>
<dbReference type="AlphaFoldDB" id="A0A9Q1HD59"/>
<proteinExistence type="inferred from homology"/>
<dbReference type="Pfam" id="PF00042">
    <property type="entry name" value="Globin"/>
    <property type="match status" value="1"/>
</dbReference>
<dbReference type="GO" id="GO:0046872">
    <property type="term" value="F:metal ion binding"/>
    <property type="evidence" value="ECO:0007669"/>
    <property type="project" value="UniProtKB-KW"/>
</dbReference>
<keyword evidence="8" id="KW-1185">Reference proteome</keyword>
<comment type="caution">
    <text evidence="7">The sequence shown here is derived from an EMBL/GenBank/DDBJ whole genome shotgun (WGS) entry which is preliminary data.</text>
</comment>
<comment type="similarity">
    <text evidence="4">Belongs to the globin family.</text>
</comment>
<keyword evidence="3" id="KW-0408">Iron</keyword>
<feature type="compositionally biased region" description="Pro residues" evidence="5">
    <location>
        <begin position="23"/>
        <end position="32"/>
    </location>
</feature>
<evidence type="ECO:0000313" key="8">
    <source>
        <dbReference type="Proteomes" id="UP001152320"/>
    </source>
</evidence>
<dbReference type="Gene3D" id="1.10.490.10">
    <property type="entry name" value="Globins"/>
    <property type="match status" value="1"/>
</dbReference>
<dbReference type="InterPro" id="IPR009050">
    <property type="entry name" value="Globin-like_sf"/>
</dbReference>
<dbReference type="InterPro" id="IPR012292">
    <property type="entry name" value="Globin/Proto"/>
</dbReference>
<reference evidence="7" key="1">
    <citation type="submission" date="2021-10" db="EMBL/GenBank/DDBJ databases">
        <title>Tropical sea cucumber genome reveals ecological adaptation and Cuvierian tubules defense mechanism.</title>
        <authorList>
            <person name="Chen T."/>
        </authorList>
    </citation>
    <scope>NUCLEOTIDE SEQUENCE</scope>
    <source>
        <strain evidence="7">Nanhai2018</strain>
        <tissue evidence="7">Muscle</tissue>
    </source>
</reference>
<evidence type="ECO:0000256" key="5">
    <source>
        <dbReference type="SAM" id="MobiDB-lite"/>
    </source>
</evidence>
<dbReference type="GO" id="GO:0005344">
    <property type="term" value="F:oxygen carrier activity"/>
    <property type="evidence" value="ECO:0007669"/>
    <property type="project" value="UniProtKB-KW"/>
</dbReference>
<evidence type="ECO:0000256" key="1">
    <source>
        <dbReference type="ARBA" id="ARBA00022617"/>
    </source>
</evidence>
<accession>A0A9Q1HD59</accession>
<dbReference type="InterPro" id="IPR050532">
    <property type="entry name" value="Globin-like_OT"/>
</dbReference>
<feature type="domain" description="Globin" evidence="6">
    <location>
        <begin position="35"/>
        <end position="185"/>
    </location>
</feature>
<evidence type="ECO:0000256" key="4">
    <source>
        <dbReference type="RuleBase" id="RU000356"/>
    </source>
</evidence>
<keyword evidence="1 4" id="KW-0349">Heme</keyword>
<dbReference type="PANTHER" id="PTHR46458">
    <property type="entry name" value="BLR2807 PROTEIN"/>
    <property type="match status" value="1"/>
</dbReference>
<feature type="region of interest" description="Disordered" evidence="5">
    <location>
        <begin position="1"/>
        <end position="35"/>
    </location>
</feature>
<keyword evidence="4" id="KW-0813">Transport</keyword>
<evidence type="ECO:0000256" key="3">
    <source>
        <dbReference type="ARBA" id="ARBA00023004"/>
    </source>
</evidence>
<dbReference type="PANTHER" id="PTHR46458:SF5">
    <property type="entry name" value="GLOBIN FAMILY PROFILE DOMAIN-CONTAINING PROTEIN"/>
    <property type="match status" value="1"/>
</dbReference>
<dbReference type="PROSITE" id="PS01033">
    <property type="entry name" value="GLOBIN"/>
    <property type="match status" value="1"/>
</dbReference>
<dbReference type="GO" id="GO:0019825">
    <property type="term" value="F:oxygen binding"/>
    <property type="evidence" value="ECO:0007669"/>
    <property type="project" value="InterPro"/>
</dbReference>
<dbReference type="InterPro" id="IPR000971">
    <property type="entry name" value="Globin"/>
</dbReference>